<evidence type="ECO:0000313" key="2">
    <source>
        <dbReference type="EMBL" id="GJT98023.1"/>
    </source>
</evidence>
<dbReference type="EMBL" id="BQNB010020636">
    <property type="protein sequence ID" value="GJT98023.1"/>
    <property type="molecule type" value="Genomic_DNA"/>
</dbReference>
<feature type="region of interest" description="Disordered" evidence="1">
    <location>
        <begin position="188"/>
        <end position="213"/>
    </location>
</feature>
<protein>
    <submittedName>
        <fullName evidence="2">Uncharacterized protein</fullName>
    </submittedName>
</protein>
<gene>
    <name evidence="2" type="ORF">Tco_1093541</name>
</gene>
<accession>A0ABQ5ID26</accession>
<name>A0ABQ5ID26_9ASTR</name>
<proteinExistence type="predicted"/>
<evidence type="ECO:0000256" key="1">
    <source>
        <dbReference type="SAM" id="MobiDB-lite"/>
    </source>
</evidence>
<keyword evidence="3" id="KW-1185">Reference proteome</keyword>
<organism evidence="2 3">
    <name type="scientific">Tanacetum coccineum</name>
    <dbReference type="NCBI Taxonomy" id="301880"/>
    <lineage>
        <taxon>Eukaryota</taxon>
        <taxon>Viridiplantae</taxon>
        <taxon>Streptophyta</taxon>
        <taxon>Embryophyta</taxon>
        <taxon>Tracheophyta</taxon>
        <taxon>Spermatophyta</taxon>
        <taxon>Magnoliopsida</taxon>
        <taxon>eudicotyledons</taxon>
        <taxon>Gunneridae</taxon>
        <taxon>Pentapetalae</taxon>
        <taxon>asterids</taxon>
        <taxon>campanulids</taxon>
        <taxon>Asterales</taxon>
        <taxon>Asteraceae</taxon>
        <taxon>Asteroideae</taxon>
        <taxon>Anthemideae</taxon>
        <taxon>Anthemidinae</taxon>
        <taxon>Tanacetum</taxon>
    </lineage>
</organism>
<dbReference type="Proteomes" id="UP001151760">
    <property type="component" value="Unassembled WGS sequence"/>
</dbReference>
<comment type="caution">
    <text evidence="2">The sequence shown here is derived from an EMBL/GenBank/DDBJ whole genome shotgun (WGS) entry which is preliminary data.</text>
</comment>
<sequence length="300" mass="33778">MGNIAPLPPREQIHPFLRYEGLEYTDADIADFEERLEGIYSRKIHRVQVVDFLGMPELMRDGLFDRIVMEHRDDVGGARRRLSWRQFILALGLHTREEMESPGFARDILTAGDFLGPPPSYTLIKDLVLRLCHRMMAHSIAGRSQAPEKFVARLAEHFGLLTAEILGGLTVIAPELPIIDMGELSAEDAPATDEGDQADQAPAQTPPPPLAATRTMPQKMARLEEDVHEIHGMLAKQRKVISAMARDFSRFCTWTTTSLARMMDREGVTYTSYYETPREYTRHVRCKTDGASTSAAQQDP</sequence>
<reference evidence="2" key="2">
    <citation type="submission" date="2022-01" db="EMBL/GenBank/DDBJ databases">
        <authorList>
            <person name="Yamashiro T."/>
            <person name="Shiraishi A."/>
            <person name="Satake H."/>
            <person name="Nakayama K."/>
        </authorList>
    </citation>
    <scope>NUCLEOTIDE SEQUENCE</scope>
</reference>
<reference evidence="2" key="1">
    <citation type="journal article" date="2022" name="Int. J. Mol. Sci.">
        <title>Draft Genome of Tanacetum Coccineum: Genomic Comparison of Closely Related Tanacetum-Family Plants.</title>
        <authorList>
            <person name="Yamashiro T."/>
            <person name="Shiraishi A."/>
            <person name="Nakayama K."/>
            <person name="Satake H."/>
        </authorList>
    </citation>
    <scope>NUCLEOTIDE SEQUENCE</scope>
</reference>
<evidence type="ECO:0000313" key="3">
    <source>
        <dbReference type="Proteomes" id="UP001151760"/>
    </source>
</evidence>